<dbReference type="STRING" id="1802117.A3J54_02595"/>
<proteinExistence type="predicted"/>
<protein>
    <submittedName>
        <fullName evidence="2">Uncharacterized protein</fullName>
    </submittedName>
</protein>
<keyword evidence="1" id="KW-0472">Membrane</keyword>
<dbReference type="EMBL" id="MHNN01000008">
    <property type="protein sequence ID" value="OGZ46557.1"/>
    <property type="molecule type" value="Genomic_DNA"/>
</dbReference>
<accession>A0A1G2G8P0</accession>
<evidence type="ECO:0000313" key="3">
    <source>
        <dbReference type="Proteomes" id="UP000176576"/>
    </source>
</evidence>
<keyword evidence="1" id="KW-0812">Transmembrane</keyword>
<dbReference type="Proteomes" id="UP000176576">
    <property type="component" value="Unassembled WGS sequence"/>
</dbReference>
<comment type="caution">
    <text evidence="2">The sequence shown here is derived from an EMBL/GenBank/DDBJ whole genome shotgun (WGS) entry which is preliminary data.</text>
</comment>
<evidence type="ECO:0000256" key="1">
    <source>
        <dbReference type="SAM" id="Phobius"/>
    </source>
</evidence>
<gene>
    <name evidence="2" type="ORF">A3J54_02595</name>
</gene>
<feature type="transmembrane region" description="Helical" evidence="1">
    <location>
        <begin position="82"/>
        <end position="99"/>
    </location>
</feature>
<organism evidence="2 3">
    <name type="scientific">Candidatus Ryanbacteria bacterium RIFCSPHIGHO2_02_FULL_45_13b</name>
    <dbReference type="NCBI Taxonomy" id="1802117"/>
    <lineage>
        <taxon>Bacteria</taxon>
        <taxon>Candidatus Ryaniibacteriota</taxon>
    </lineage>
</organism>
<evidence type="ECO:0000313" key="2">
    <source>
        <dbReference type="EMBL" id="OGZ46557.1"/>
    </source>
</evidence>
<feature type="transmembrane region" description="Helical" evidence="1">
    <location>
        <begin position="21"/>
        <end position="41"/>
    </location>
</feature>
<name>A0A1G2G8P0_9BACT</name>
<keyword evidence="1" id="KW-1133">Transmembrane helix</keyword>
<sequence>MEITLSSSIKKRIMRRVHIIWFTRRVLPLLTLETLAVAFIARQLADSIFFNHVLQNAIVHTFSRSPVMMADFFFRAFLNTDIMIQFLIMGSVLVGILFLRDTVRALRAFIFKSNLSPLSHVI</sequence>
<dbReference type="AlphaFoldDB" id="A0A1G2G8P0"/>
<reference evidence="2 3" key="1">
    <citation type="journal article" date="2016" name="Nat. Commun.">
        <title>Thousands of microbial genomes shed light on interconnected biogeochemical processes in an aquifer system.</title>
        <authorList>
            <person name="Anantharaman K."/>
            <person name="Brown C.T."/>
            <person name="Hug L.A."/>
            <person name="Sharon I."/>
            <person name="Castelle C.J."/>
            <person name="Probst A.J."/>
            <person name="Thomas B.C."/>
            <person name="Singh A."/>
            <person name="Wilkins M.J."/>
            <person name="Karaoz U."/>
            <person name="Brodie E.L."/>
            <person name="Williams K.H."/>
            <person name="Hubbard S.S."/>
            <person name="Banfield J.F."/>
        </authorList>
    </citation>
    <scope>NUCLEOTIDE SEQUENCE [LARGE SCALE GENOMIC DNA]</scope>
</reference>